<dbReference type="InterPro" id="IPR050109">
    <property type="entry name" value="HTH-type_TetR-like_transc_reg"/>
</dbReference>
<reference evidence="4 5" key="1">
    <citation type="submission" date="2023-07" db="EMBL/GenBank/DDBJ databases">
        <title>Sequencing the genomes of 1000 actinobacteria strains.</title>
        <authorList>
            <person name="Klenk H.-P."/>
        </authorList>
    </citation>
    <scope>NUCLEOTIDE SEQUENCE [LARGE SCALE GENOMIC DNA]</scope>
    <source>
        <strain evidence="4 5">DSM 44709</strain>
    </source>
</reference>
<dbReference type="InterPro" id="IPR009057">
    <property type="entry name" value="Homeodomain-like_sf"/>
</dbReference>
<name>A0AAE3VVF9_9ACTN</name>
<dbReference type="Pfam" id="PF00440">
    <property type="entry name" value="TetR_N"/>
    <property type="match status" value="1"/>
</dbReference>
<keyword evidence="1 2" id="KW-0238">DNA-binding</keyword>
<proteinExistence type="predicted"/>
<accession>A0AAE3VVF9</accession>
<dbReference type="PROSITE" id="PS50977">
    <property type="entry name" value="HTH_TETR_2"/>
    <property type="match status" value="1"/>
</dbReference>
<protein>
    <submittedName>
        <fullName evidence="4">AcrR family transcriptional regulator</fullName>
    </submittedName>
</protein>
<dbReference type="InterPro" id="IPR001647">
    <property type="entry name" value="HTH_TetR"/>
</dbReference>
<dbReference type="SUPFAM" id="SSF46689">
    <property type="entry name" value="Homeodomain-like"/>
    <property type="match status" value="1"/>
</dbReference>
<dbReference type="Proteomes" id="UP001240236">
    <property type="component" value="Unassembled WGS sequence"/>
</dbReference>
<evidence type="ECO:0000259" key="3">
    <source>
        <dbReference type="PROSITE" id="PS50977"/>
    </source>
</evidence>
<evidence type="ECO:0000256" key="1">
    <source>
        <dbReference type="ARBA" id="ARBA00023125"/>
    </source>
</evidence>
<dbReference type="GO" id="GO:0000976">
    <property type="term" value="F:transcription cis-regulatory region binding"/>
    <property type="evidence" value="ECO:0007669"/>
    <property type="project" value="TreeGrafter"/>
</dbReference>
<dbReference type="PANTHER" id="PTHR30055:SF226">
    <property type="entry name" value="HTH-TYPE TRANSCRIPTIONAL REGULATOR PKSA"/>
    <property type="match status" value="1"/>
</dbReference>
<dbReference type="PANTHER" id="PTHR30055">
    <property type="entry name" value="HTH-TYPE TRANSCRIPTIONAL REGULATOR RUTR"/>
    <property type="match status" value="1"/>
</dbReference>
<dbReference type="EMBL" id="JAUSUZ010000001">
    <property type="protein sequence ID" value="MDQ0363937.1"/>
    <property type="molecule type" value="Genomic_DNA"/>
</dbReference>
<gene>
    <name evidence="4" type="ORF">J2S42_000606</name>
</gene>
<dbReference type="GO" id="GO:0003700">
    <property type="term" value="F:DNA-binding transcription factor activity"/>
    <property type="evidence" value="ECO:0007669"/>
    <property type="project" value="TreeGrafter"/>
</dbReference>
<feature type="DNA-binding region" description="H-T-H motif" evidence="2">
    <location>
        <begin position="13"/>
        <end position="32"/>
    </location>
</feature>
<evidence type="ECO:0000256" key="2">
    <source>
        <dbReference type="PROSITE-ProRule" id="PRU00335"/>
    </source>
</evidence>
<dbReference type="Gene3D" id="1.10.357.10">
    <property type="entry name" value="Tetracycline Repressor, domain 2"/>
    <property type="match status" value="1"/>
</dbReference>
<dbReference type="PROSITE" id="PS01081">
    <property type="entry name" value="HTH_TETR_1"/>
    <property type="match status" value="1"/>
</dbReference>
<keyword evidence="5" id="KW-1185">Reference proteome</keyword>
<evidence type="ECO:0000313" key="5">
    <source>
        <dbReference type="Proteomes" id="UP001240236"/>
    </source>
</evidence>
<organism evidence="4 5">
    <name type="scientific">Catenuloplanes indicus</name>
    <dbReference type="NCBI Taxonomy" id="137267"/>
    <lineage>
        <taxon>Bacteria</taxon>
        <taxon>Bacillati</taxon>
        <taxon>Actinomycetota</taxon>
        <taxon>Actinomycetes</taxon>
        <taxon>Micromonosporales</taxon>
        <taxon>Micromonosporaceae</taxon>
        <taxon>Catenuloplanes</taxon>
    </lineage>
</organism>
<sequence length="197" mass="21943">MEVFAEHGYESATISQITERAGVSRGLISYYFAAKQDLLETILGRYLDGLLSLFADLDPHDDPDYLLAAVIDRTLQSAASGLAGQRLLLCLMVQPSIRTVYADVERSRAAAMEAAEEWLRAVFARRGADDPAVEEVMLRSVLEGAIFKLAVYEHRYPLTAIRARLYDLYGLSEPGPLPLPADTFGGHRHLRYLPEEE</sequence>
<dbReference type="InterPro" id="IPR023772">
    <property type="entry name" value="DNA-bd_HTH_TetR-type_CS"/>
</dbReference>
<evidence type="ECO:0000313" key="4">
    <source>
        <dbReference type="EMBL" id="MDQ0363937.1"/>
    </source>
</evidence>
<feature type="domain" description="HTH tetR-type" evidence="3">
    <location>
        <begin position="1"/>
        <end position="50"/>
    </location>
</feature>
<comment type="caution">
    <text evidence="4">The sequence shown here is derived from an EMBL/GenBank/DDBJ whole genome shotgun (WGS) entry which is preliminary data.</text>
</comment>
<dbReference type="AlphaFoldDB" id="A0AAE3VVF9"/>